<sequence>MPKDIRVKFRDHFKVDVRTKDVNLFEEELNRKGVSYYVDAVPDVFSGSLVQYYLLNKDKEILETFSEGNEIIVLSECLEYPVFNEEQKFMHLYLKLVGVFILLLVALKIIDEVLRP</sequence>
<reference evidence="2 3" key="1">
    <citation type="submission" date="2016-10" db="EMBL/GenBank/DDBJ databases">
        <authorList>
            <person name="de Groot N.N."/>
        </authorList>
    </citation>
    <scope>NUCLEOTIDE SEQUENCE [LARGE SCALE GENOMIC DNA]</scope>
    <source>
        <strain evidence="2 3">CGMCC 1.3801</strain>
    </source>
</reference>
<proteinExistence type="predicted"/>
<dbReference type="Proteomes" id="UP000182124">
    <property type="component" value="Unassembled WGS sequence"/>
</dbReference>
<organism evidence="2 3">
    <name type="scientific">Flavobacterium saliperosum</name>
    <dbReference type="NCBI Taxonomy" id="329186"/>
    <lineage>
        <taxon>Bacteria</taxon>
        <taxon>Pseudomonadati</taxon>
        <taxon>Bacteroidota</taxon>
        <taxon>Flavobacteriia</taxon>
        <taxon>Flavobacteriales</taxon>
        <taxon>Flavobacteriaceae</taxon>
        <taxon>Flavobacterium</taxon>
    </lineage>
</organism>
<accession>A0A1G4VRG5</accession>
<dbReference type="AlphaFoldDB" id="A0A1G4VRG5"/>
<feature type="transmembrane region" description="Helical" evidence="1">
    <location>
        <begin position="92"/>
        <end position="110"/>
    </location>
</feature>
<keyword evidence="1" id="KW-0812">Transmembrane</keyword>
<protein>
    <submittedName>
        <fullName evidence="2">Uncharacterized protein</fullName>
    </submittedName>
</protein>
<gene>
    <name evidence="2" type="ORF">SAMN02927925_01630</name>
</gene>
<evidence type="ECO:0000313" key="2">
    <source>
        <dbReference type="EMBL" id="SCX10732.1"/>
    </source>
</evidence>
<keyword evidence="1" id="KW-1133">Transmembrane helix</keyword>
<keyword evidence="1" id="KW-0472">Membrane</keyword>
<evidence type="ECO:0000256" key="1">
    <source>
        <dbReference type="SAM" id="Phobius"/>
    </source>
</evidence>
<evidence type="ECO:0000313" key="3">
    <source>
        <dbReference type="Proteomes" id="UP000182124"/>
    </source>
</evidence>
<dbReference type="STRING" id="329186.SAMN02927925_01630"/>
<name>A0A1G4VRG5_9FLAO</name>
<dbReference type="eggNOG" id="ENOG5032GZT">
    <property type="taxonomic scope" value="Bacteria"/>
</dbReference>
<dbReference type="RefSeq" id="WP_023577074.1">
    <property type="nucleotide sequence ID" value="NZ_CBCSBQ010000002.1"/>
</dbReference>
<dbReference type="EMBL" id="FMTY01000003">
    <property type="protein sequence ID" value="SCX10732.1"/>
    <property type="molecule type" value="Genomic_DNA"/>
</dbReference>